<keyword evidence="9 19" id="KW-1133">Transmembrane helix</keyword>
<evidence type="ECO:0000259" key="22">
    <source>
        <dbReference type="PROSITE" id="PS50927"/>
    </source>
</evidence>
<dbReference type="InterPro" id="IPR036426">
    <property type="entry name" value="Bulb-type_lectin_dom_sf"/>
</dbReference>
<keyword evidence="3 15" id="KW-0808">Transferase</keyword>
<feature type="domain" description="Protein kinase" evidence="20">
    <location>
        <begin position="471"/>
        <end position="749"/>
    </location>
</feature>
<dbReference type="PROSITE" id="PS50948">
    <property type="entry name" value="PAN"/>
    <property type="match status" value="1"/>
</dbReference>
<evidence type="ECO:0000256" key="10">
    <source>
        <dbReference type="ARBA" id="ARBA00023136"/>
    </source>
</evidence>
<evidence type="ECO:0000256" key="2">
    <source>
        <dbReference type="ARBA" id="ARBA00022527"/>
    </source>
</evidence>
<dbReference type="InterPro" id="IPR003609">
    <property type="entry name" value="Pan_app"/>
</dbReference>
<keyword evidence="8 15" id="KW-0067">ATP-binding</keyword>
<dbReference type="InterPro" id="IPR011009">
    <property type="entry name" value="Kinase-like_dom_sf"/>
</dbReference>
<evidence type="ECO:0000256" key="9">
    <source>
        <dbReference type="ARBA" id="ARBA00022989"/>
    </source>
</evidence>
<evidence type="ECO:0000259" key="21">
    <source>
        <dbReference type="PROSITE" id="PS50026"/>
    </source>
</evidence>
<feature type="binding site" evidence="17">
    <location>
        <position position="499"/>
    </location>
    <ligand>
        <name>ATP</name>
        <dbReference type="ChEBI" id="CHEBI:30616"/>
    </ligand>
</feature>
<evidence type="ECO:0000256" key="11">
    <source>
        <dbReference type="ARBA" id="ARBA00023157"/>
    </source>
</evidence>
<dbReference type="Pfam" id="PF07714">
    <property type="entry name" value="PK_Tyr_Ser-Thr"/>
    <property type="match status" value="1"/>
</dbReference>
<dbReference type="PIRSF" id="PIRSF000641">
    <property type="entry name" value="SRK"/>
    <property type="match status" value="1"/>
</dbReference>
<dbReference type="CDD" id="cd00028">
    <property type="entry name" value="B_lectin"/>
    <property type="match status" value="1"/>
</dbReference>
<comment type="similarity">
    <text evidence="15">Belongs to the protein kinase superfamily. Ser/Thr protein kinase family.</text>
</comment>
<dbReference type="AlphaFoldDB" id="A0A5B7BUW1"/>
<keyword evidence="2 15" id="KW-0723">Serine/threonine-protein kinase</keyword>
<dbReference type="PROSITE" id="PS00107">
    <property type="entry name" value="PROTEIN_KINASE_ATP"/>
    <property type="match status" value="1"/>
</dbReference>
<dbReference type="PANTHER" id="PTHR32444">
    <property type="entry name" value="BULB-TYPE LECTIN DOMAIN-CONTAINING PROTEIN"/>
    <property type="match status" value="1"/>
</dbReference>
<dbReference type="FunFam" id="2.90.10.10:FF:000001">
    <property type="entry name" value="G-type lectin S-receptor-like serine/threonine-protein kinase"/>
    <property type="match status" value="1"/>
</dbReference>
<dbReference type="PROSITE" id="PS50026">
    <property type="entry name" value="EGF_3"/>
    <property type="match status" value="1"/>
</dbReference>
<dbReference type="Pfam" id="PF01453">
    <property type="entry name" value="B_lectin"/>
    <property type="match status" value="1"/>
</dbReference>
<dbReference type="InterPro" id="IPR001480">
    <property type="entry name" value="Bulb-type_lectin_dom"/>
</dbReference>
<keyword evidence="4 19" id="KW-0812">Transmembrane</keyword>
<dbReference type="InterPro" id="IPR001245">
    <property type="entry name" value="Ser-Thr/Tyr_kinase_cat_dom"/>
</dbReference>
<keyword evidence="7 15" id="KW-0418">Kinase</keyword>
<dbReference type="Pfam" id="PF11883">
    <property type="entry name" value="DUF3403"/>
    <property type="match status" value="1"/>
</dbReference>
<feature type="domain" description="Apple" evidence="23">
    <location>
        <begin position="314"/>
        <end position="396"/>
    </location>
</feature>
<organism evidence="24">
    <name type="scientific">Davidia involucrata</name>
    <name type="common">Dove tree</name>
    <dbReference type="NCBI Taxonomy" id="16924"/>
    <lineage>
        <taxon>Eukaryota</taxon>
        <taxon>Viridiplantae</taxon>
        <taxon>Streptophyta</taxon>
        <taxon>Embryophyta</taxon>
        <taxon>Tracheophyta</taxon>
        <taxon>Spermatophyta</taxon>
        <taxon>Magnoliopsida</taxon>
        <taxon>eudicotyledons</taxon>
        <taxon>Gunneridae</taxon>
        <taxon>Pentapetalae</taxon>
        <taxon>asterids</taxon>
        <taxon>Cornales</taxon>
        <taxon>Nyssaceae</taxon>
        <taxon>Davidia</taxon>
    </lineage>
</organism>
<keyword evidence="6 15" id="KW-0547">Nucleotide-binding</keyword>
<dbReference type="SUPFAM" id="SSF51110">
    <property type="entry name" value="alpha-D-mannose-specific plant lectins"/>
    <property type="match status" value="1"/>
</dbReference>
<dbReference type="GO" id="GO:0106310">
    <property type="term" value="F:protein serine kinase activity"/>
    <property type="evidence" value="ECO:0007669"/>
    <property type="project" value="RHEA"/>
</dbReference>
<feature type="transmembrane region" description="Helical" evidence="19">
    <location>
        <begin position="411"/>
        <end position="433"/>
    </location>
</feature>
<evidence type="ECO:0000256" key="4">
    <source>
        <dbReference type="ARBA" id="ARBA00022692"/>
    </source>
</evidence>
<dbReference type="Pfam" id="PF08276">
    <property type="entry name" value="PAN_2"/>
    <property type="match status" value="1"/>
</dbReference>
<dbReference type="EMBL" id="GHES01042181">
    <property type="protein sequence ID" value="MPA72740.1"/>
    <property type="molecule type" value="Transcribed_RNA"/>
</dbReference>
<evidence type="ECO:0000256" key="8">
    <source>
        <dbReference type="ARBA" id="ARBA00022840"/>
    </source>
</evidence>
<dbReference type="CDD" id="cd14066">
    <property type="entry name" value="STKc_IRAK"/>
    <property type="match status" value="1"/>
</dbReference>
<dbReference type="PROSITE" id="PS50927">
    <property type="entry name" value="BULB_LECTIN"/>
    <property type="match status" value="1"/>
</dbReference>
<evidence type="ECO:0000256" key="15">
    <source>
        <dbReference type="PIRNR" id="PIRNR000641"/>
    </source>
</evidence>
<dbReference type="GO" id="GO:0004674">
    <property type="term" value="F:protein serine/threonine kinase activity"/>
    <property type="evidence" value="ECO:0007669"/>
    <property type="project" value="UniProtKB-KW"/>
</dbReference>
<comment type="catalytic activity">
    <reaction evidence="13 15">
        <text>L-threonyl-[protein] + ATP = O-phospho-L-threonyl-[protein] + ADP + H(+)</text>
        <dbReference type="Rhea" id="RHEA:46608"/>
        <dbReference type="Rhea" id="RHEA-COMP:11060"/>
        <dbReference type="Rhea" id="RHEA-COMP:11605"/>
        <dbReference type="ChEBI" id="CHEBI:15378"/>
        <dbReference type="ChEBI" id="CHEBI:30013"/>
        <dbReference type="ChEBI" id="CHEBI:30616"/>
        <dbReference type="ChEBI" id="CHEBI:61977"/>
        <dbReference type="ChEBI" id="CHEBI:456216"/>
        <dbReference type="EC" id="2.7.11.1"/>
    </reaction>
</comment>
<dbReference type="InterPro" id="IPR021820">
    <property type="entry name" value="S-locus_recpt_kinase_C"/>
</dbReference>
<dbReference type="InterPro" id="IPR000858">
    <property type="entry name" value="S_locus_glycoprot_dom"/>
</dbReference>
<dbReference type="CDD" id="cd01098">
    <property type="entry name" value="PAN_AP_plant"/>
    <property type="match status" value="1"/>
</dbReference>
<dbReference type="FunFam" id="3.30.200.20:FF:000195">
    <property type="entry name" value="G-type lectin S-receptor-like serine/threonine-protein kinase"/>
    <property type="match status" value="1"/>
</dbReference>
<feature type="domain" description="Bulb-type lectin" evidence="22">
    <location>
        <begin position="1"/>
        <end position="121"/>
    </location>
</feature>
<keyword evidence="16" id="KW-0245">EGF-like domain</keyword>
<name>A0A5B7BUW1_DAVIN</name>
<dbReference type="GO" id="GO:0005524">
    <property type="term" value="F:ATP binding"/>
    <property type="evidence" value="ECO:0007669"/>
    <property type="project" value="UniProtKB-UniRule"/>
</dbReference>
<dbReference type="SUPFAM" id="SSF56112">
    <property type="entry name" value="Protein kinase-like (PK-like)"/>
    <property type="match status" value="1"/>
</dbReference>
<feature type="domain" description="EGF-like" evidence="21">
    <location>
        <begin position="259"/>
        <end position="295"/>
    </location>
</feature>
<protein>
    <recommendedName>
        <fullName evidence="15">Receptor-like serine/threonine-protein kinase</fullName>
        <ecNumber evidence="15">2.7.11.1</ecNumber>
    </recommendedName>
</protein>
<comment type="subcellular location">
    <subcellularLocation>
        <location evidence="1">Membrane</location>
        <topology evidence="1">Single-pass type I membrane protein</topology>
    </subcellularLocation>
</comment>
<evidence type="ECO:0000256" key="14">
    <source>
        <dbReference type="ARBA" id="ARBA00048679"/>
    </source>
</evidence>
<accession>A0A5B7BUW1</accession>
<gene>
    <name evidence="24" type="ORF">Din_042181</name>
</gene>
<dbReference type="PROSITE" id="PS50011">
    <property type="entry name" value="PROTEIN_KINASE_DOM"/>
    <property type="match status" value="1"/>
</dbReference>
<evidence type="ECO:0000259" key="20">
    <source>
        <dbReference type="PROSITE" id="PS50011"/>
    </source>
</evidence>
<evidence type="ECO:0000259" key="23">
    <source>
        <dbReference type="PROSITE" id="PS50948"/>
    </source>
</evidence>
<evidence type="ECO:0000313" key="24">
    <source>
        <dbReference type="EMBL" id="MPA72740.1"/>
    </source>
</evidence>
<comment type="caution">
    <text evidence="16">Lacks conserved residue(s) required for the propagation of feature annotation.</text>
</comment>
<dbReference type="EC" id="2.7.11.1" evidence="15"/>
<evidence type="ECO:0000256" key="3">
    <source>
        <dbReference type="ARBA" id="ARBA00022679"/>
    </source>
</evidence>
<dbReference type="Gene3D" id="2.90.10.10">
    <property type="entry name" value="Bulb-type lectin domain"/>
    <property type="match status" value="1"/>
</dbReference>
<dbReference type="SMART" id="SM00220">
    <property type="entry name" value="S_TKc"/>
    <property type="match status" value="1"/>
</dbReference>
<dbReference type="InterPro" id="IPR024171">
    <property type="entry name" value="SRK-like_kinase"/>
</dbReference>
<keyword evidence="5" id="KW-0732">Signal</keyword>
<evidence type="ECO:0000256" key="17">
    <source>
        <dbReference type="PROSITE-ProRule" id="PRU10141"/>
    </source>
</evidence>
<dbReference type="PROSITE" id="PS00108">
    <property type="entry name" value="PROTEIN_KINASE_ST"/>
    <property type="match status" value="1"/>
</dbReference>
<dbReference type="SMART" id="SM00473">
    <property type="entry name" value="PAN_AP"/>
    <property type="match status" value="1"/>
</dbReference>
<evidence type="ECO:0000256" key="5">
    <source>
        <dbReference type="ARBA" id="ARBA00022729"/>
    </source>
</evidence>
<evidence type="ECO:0000256" key="13">
    <source>
        <dbReference type="ARBA" id="ARBA00047899"/>
    </source>
</evidence>
<keyword evidence="10 19" id="KW-0472">Membrane</keyword>
<evidence type="ECO:0000256" key="19">
    <source>
        <dbReference type="SAM" id="Phobius"/>
    </source>
</evidence>
<dbReference type="InterPro" id="IPR008271">
    <property type="entry name" value="Ser/Thr_kinase_AS"/>
</dbReference>
<feature type="region of interest" description="Disordered" evidence="18">
    <location>
        <begin position="752"/>
        <end position="771"/>
    </location>
</feature>
<sequence>MLSQYQLINDSRTLISAGKKFQLGFFSPINSKKRYLGIWYDNIPAPTIVWVANRDNPLNGTSGILKIGVDGNLFLLDYTERVAWSTDIQNISSKPTVAQLLDSGNLVLREEKNQNTESYLWQSFDHPSDTLLAGMRLGTGSELGLDRYLTSWKSPDDPSPGEFSYGIDARGLPQLVLSKGSVKKFRSGPWNGMGFSGIRLIPNLFFNPKVIFNSEEAYYEYGPYNESTVTRSVLSYSGVVQRYVWDNSSLEWLVIHELPGDPCDNYGQCGSNGICTISDHRICSCLTGYIPKLAQEWEMLVWSGGCIRQQPLNCPKGEGFIEIKGVKVPDLLQFWMNTSMTLKDCEAECLKNCSCTAYANSDATGRGSGCLLWFGDLVDIRRLAESNNQKLYIRVTASELDLISDSKKKPLVVVMVSVSVFVVVLLVACCIIWKRRMQRQGTQPASQARDEENLELHIFNIITVLEATNNFSNSNKIGEGGFGLVYKGQLATGQEIAVKRLSKYSIQGLHEFKNEVILIAKLQHRNLVRLLGCCIQGEERMLIYEYMPKGSLNSFIFDNTRSNSLAWGRRFNIIVGIARGLLYLHRDSRLRIIHRDLKASNVLLDNEMDPKISDFGIARAFGGDQFIAKTRTVVGTYGYMSPEYIMDGLFSMKSDVFSFGVLVLEIVSGKRNRQFRHPDHDLNLLGHAWKLCTEGKAFELIDELMEDSFPMSEVLKCIQVGLLCVQQHPEDRPTMSSVLLMLDSETAMLPQPKRPGFYTNRSPDETQLPPDGTQCTINKMTLTLLLGR</sequence>
<comment type="catalytic activity">
    <reaction evidence="14 15">
        <text>L-seryl-[protein] + ATP = O-phospho-L-seryl-[protein] + ADP + H(+)</text>
        <dbReference type="Rhea" id="RHEA:17989"/>
        <dbReference type="Rhea" id="RHEA-COMP:9863"/>
        <dbReference type="Rhea" id="RHEA-COMP:11604"/>
        <dbReference type="ChEBI" id="CHEBI:15378"/>
        <dbReference type="ChEBI" id="CHEBI:29999"/>
        <dbReference type="ChEBI" id="CHEBI:30616"/>
        <dbReference type="ChEBI" id="CHEBI:83421"/>
        <dbReference type="ChEBI" id="CHEBI:456216"/>
        <dbReference type="EC" id="2.7.11.1"/>
    </reaction>
</comment>
<evidence type="ECO:0000256" key="6">
    <source>
        <dbReference type="ARBA" id="ARBA00022741"/>
    </source>
</evidence>
<evidence type="ECO:0000256" key="1">
    <source>
        <dbReference type="ARBA" id="ARBA00004479"/>
    </source>
</evidence>
<keyword evidence="12" id="KW-0325">Glycoprotein</keyword>
<dbReference type="Gene3D" id="1.10.510.10">
    <property type="entry name" value="Transferase(Phosphotransferase) domain 1"/>
    <property type="match status" value="1"/>
</dbReference>
<dbReference type="Gene3D" id="3.30.200.20">
    <property type="entry name" value="Phosphorylase Kinase, domain 1"/>
    <property type="match status" value="1"/>
</dbReference>
<dbReference type="SMART" id="SM00108">
    <property type="entry name" value="B_lectin"/>
    <property type="match status" value="1"/>
</dbReference>
<evidence type="ECO:0000256" key="12">
    <source>
        <dbReference type="ARBA" id="ARBA00023180"/>
    </source>
</evidence>
<dbReference type="FunFam" id="1.10.510.10:FF:000060">
    <property type="entry name" value="G-type lectin S-receptor-like serine/threonine-protein kinase"/>
    <property type="match status" value="1"/>
</dbReference>
<evidence type="ECO:0000256" key="16">
    <source>
        <dbReference type="PROSITE-ProRule" id="PRU00076"/>
    </source>
</evidence>
<dbReference type="GO" id="GO:0048544">
    <property type="term" value="P:recognition of pollen"/>
    <property type="evidence" value="ECO:0007669"/>
    <property type="project" value="InterPro"/>
</dbReference>
<dbReference type="InterPro" id="IPR000719">
    <property type="entry name" value="Prot_kinase_dom"/>
</dbReference>
<proteinExistence type="inferred from homology"/>
<keyword evidence="11" id="KW-1015">Disulfide bond</keyword>
<dbReference type="GO" id="GO:0016020">
    <property type="term" value="C:membrane"/>
    <property type="evidence" value="ECO:0007669"/>
    <property type="project" value="UniProtKB-SubCell"/>
</dbReference>
<evidence type="ECO:0000256" key="18">
    <source>
        <dbReference type="SAM" id="MobiDB-lite"/>
    </source>
</evidence>
<evidence type="ECO:0000256" key="7">
    <source>
        <dbReference type="ARBA" id="ARBA00022777"/>
    </source>
</evidence>
<dbReference type="InterPro" id="IPR000742">
    <property type="entry name" value="EGF"/>
</dbReference>
<dbReference type="PANTHER" id="PTHR32444:SF234">
    <property type="entry name" value="RECEPTOR-LIKE SERINE_THREONINE-PROTEIN KINASE"/>
    <property type="match status" value="1"/>
</dbReference>
<dbReference type="Pfam" id="PF00954">
    <property type="entry name" value="S_locus_glycop"/>
    <property type="match status" value="1"/>
</dbReference>
<reference evidence="24" key="1">
    <citation type="submission" date="2019-08" db="EMBL/GenBank/DDBJ databases">
        <title>Reference gene set and small RNA set construction with multiple tissues from Davidia involucrata Baill.</title>
        <authorList>
            <person name="Yang H."/>
            <person name="Zhou C."/>
            <person name="Li G."/>
            <person name="Wang J."/>
            <person name="Gao P."/>
            <person name="Wang M."/>
            <person name="Wang R."/>
            <person name="Zhao Y."/>
        </authorList>
    </citation>
    <scope>NUCLEOTIDE SEQUENCE</scope>
    <source>
        <tissue evidence="24">Mixed with DoveR01_LX</tissue>
    </source>
</reference>
<dbReference type="InterPro" id="IPR017441">
    <property type="entry name" value="Protein_kinase_ATP_BS"/>
</dbReference>